<evidence type="ECO:0000313" key="3">
    <source>
        <dbReference type="WBParaSite" id="HCON_00177700-00001"/>
    </source>
</evidence>
<dbReference type="AlphaFoldDB" id="A0A7I5EEF9"/>
<organism evidence="2 3">
    <name type="scientific">Haemonchus contortus</name>
    <name type="common">Barber pole worm</name>
    <dbReference type="NCBI Taxonomy" id="6289"/>
    <lineage>
        <taxon>Eukaryota</taxon>
        <taxon>Metazoa</taxon>
        <taxon>Ecdysozoa</taxon>
        <taxon>Nematoda</taxon>
        <taxon>Chromadorea</taxon>
        <taxon>Rhabditida</taxon>
        <taxon>Rhabditina</taxon>
        <taxon>Rhabditomorpha</taxon>
        <taxon>Strongyloidea</taxon>
        <taxon>Trichostrongylidae</taxon>
        <taxon>Haemonchus</taxon>
    </lineage>
</organism>
<dbReference type="OMA" id="FHNERGD"/>
<dbReference type="Proteomes" id="UP000025227">
    <property type="component" value="Unplaced"/>
</dbReference>
<proteinExistence type="predicted"/>
<feature type="region of interest" description="Disordered" evidence="1">
    <location>
        <begin position="30"/>
        <end position="58"/>
    </location>
</feature>
<name>A0A7I5EEF9_HAECO</name>
<dbReference type="OrthoDB" id="5873400at2759"/>
<reference evidence="3" key="1">
    <citation type="submission" date="2020-12" db="UniProtKB">
        <authorList>
            <consortium name="WormBaseParasite"/>
        </authorList>
    </citation>
    <scope>IDENTIFICATION</scope>
    <source>
        <strain evidence="3">MHco3</strain>
    </source>
</reference>
<protein>
    <submittedName>
        <fullName evidence="3">DUF1758 domain-containing protein</fullName>
    </submittedName>
</protein>
<evidence type="ECO:0000256" key="1">
    <source>
        <dbReference type="SAM" id="MobiDB-lite"/>
    </source>
</evidence>
<keyword evidence="2" id="KW-1185">Reference proteome</keyword>
<dbReference type="WBParaSite" id="HCON_00177700-00001">
    <property type="protein sequence ID" value="HCON_00177700-00001"/>
    <property type="gene ID" value="HCON_00177700"/>
</dbReference>
<evidence type="ECO:0000313" key="2">
    <source>
        <dbReference type="Proteomes" id="UP000025227"/>
    </source>
</evidence>
<feature type="compositionally biased region" description="Low complexity" evidence="1">
    <location>
        <begin position="42"/>
        <end position="58"/>
    </location>
</feature>
<sequence>MEVDVLIGMDYYWDVVDFNSSRQIPSGLVESRTKLGPVSPGSQTSTTLTESTAETNSAEEFCESVDEIDRMIQHLLGLEPLEMKEEADETNASIIQHYYNAVQIEDGFIYAQVP</sequence>
<accession>A0A7I5EEF9</accession>